<accession>A0A9J5Z194</accession>
<dbReference type="Proteomes" id="UP000824120">
    <property type="component" value="Chromosome 5"/>
</dbReference>
<comment type="caution">
    <text evidence="2">The sequence shown here is derived from an EMBL/GenBank/DDBJ whole genome shotgun (WGS) entry which is preliminary data.</text>
</comment>
<dbReference type="InterPro" id="IPR036397">
    <property type="entry name" value="RNaseH_sf"/>
</dbReference>
<dbReference type="EMBL" id="JACXVP010000005">
    <property type="protein sequence ID" value="KAG5605695.1"/>
    <property type="molecule type" value="Genomic_DNA"/>
</dbReference>
<dbReference type="GO" id="GO:0003676">
    <property type="term" value="F:nucleic acid binding"/>
    <property type="evidence" value="ECO:0007669"/>
    <property type="project" value="InterPro"/>
</dbReference>
<keyword evidence="3" id="KW-1185">Reference proteome</keyword>
<keyword evidence="1" id="KW-0175">Coiled coil</keyword>
<protein>
    <submittedName>
        <fullName evidence="2">Uncharacterized protein</fullName>
    </submittedName>
</protein>
<sequence>MVQNNWKVPWQQIQKIQEIQELLASTQAQIQRVFREANKLANKLANEALECRGIMNMDKAEIPSILIKTRKITVQATHQERDQEN</sequence>
<gene>
    <name evidence="2" type="ORF">H5410_027187</name>
</gene>
<feature type="coiled-coil region" evidence="1">
    <location>
        <begin position="16"/>
        <end position="43"/>
    </location>
</feature>
<evidence type="ECO:0000256" key="1">
    <source>
        <dbReference type="SAM" id="Coils"/>
    </source>
</evidence>
<reference evidence="2 3" key="1">
    <citation type="submission" date="2020-09" db="EMBL/GenBank/DDBJ databases">
        <title>De no assembly of potato wild relative species, Solanum commersonii.</title>
        <authorList>
            <person name="Cho K."/>
        </authorList>
    </citation>
    <scope>NUCLEOTIDE SEQUENCE [LARGE SCALE GENOMIC DNA]</scope>
    <source>
        <strain evidence="2">LZ3.2</strain>
        <tissue evidence="2">Leaf</tissue>
    </source>
</reference>
<dbReference type="AlphaFoldDB" id="A0A9J5Z194"/>
<evidence type="ECO:0000313" key="3">
    <source>
        <dbReference type="Proteomes" id="UP000824120"/>
    </source>
</evidence>
<name>A0A9J5Z194_SOLCO</name>
<evidence type="ECO:0000313" key="2">
    <source>
        <dbReference type="EMBL" id="KAG5605695.1"/>
    </source>
</evidence>
<dbReference type="Gene3D" id="3.30.420.10">
    <property type="entry name" value="Ribonuclease H-like superfamily/Ribonuclease H"/>
    <property type="match status" value="1"/>
</dbReference>
<proteinExistence type="predicted"/>
<organism evidence="2 3">
    <name type="scientific">Solanum commersonii</name>
    <name type="common">Commerson's wild potato</name>
    <name type="synonym">Commerson's nightshade</name>
    <dbReference type="NCBI Taxonomy" id="4109"/>
    <lineage>
        <taxon>Eukaryota</taxon>
        <taxon>Viridiplantae</taxon>
        <taxon>Streptophyta</taxon>
        <taxon>Embryophyta</taxon>
        <taxon>Tracheophyta</taxon>
        <taxon>Spermatophyta</taxon>
        <taxon>Magnoliopsida</taxon>
        <taxon>eudicotyledons</taxon>
        <taxon>Gunneridae</taxon>
        <taxon>Pentapetalae</taxon>
        <taxon>asterids</taxon>
        <taxon>lamiids</taxon>
        <taxon>Solanales</taxon>
        <taxon>Solanaceae</taxon>
        <taxon>Solanoideae</taxon>
        <taxon>Solaneae</taxon>
        <taxon>Solanum</taxon>
    </lineage>
</organism>